<evidence type="ECO:0000256" key="3">
    <source>
        <dbReference type="ARBA" id="ARBA00009677"/>
    </source>
</evidence>
<evidence type="ECO:0000259" key="7">
    <source>
        <dbReference type="Pfam" id="PF06429"/>
    </source>
</evidence>
<dbReference type="NCBIfam" id="TIGR02492">
    <property type="entry name" value="flgK_ends"/>
    <property type="match status" value="1"/>
</dbReference>
<accession>A0A9X2L8H3</accession>
<dbReference type="SUPFAM" id="SSF64518">
    <property type="entry name" value="Phase 1 flagellin"/>
    <property type="match status" value="1"/>
</dbReference>
<dbReference type="EMBL" id="JANIBC010000003">
    <property type="protein sequence ID" value="MCQ8184918.1"/>
    <property type="molecule type" value="Genomic_DNA"/>
</dbReference>
<dbReference type="Pfam" id="PF06429">
    <property type="entry name" value="Flg_bbr_C"/>
    <property type="match status" value="1"/>
</dbReference>
<dbReference type="GO" id="GO:0005198">
    <property type="term" value="F:structural molecule activity"/>
    <property type="evidence" value="ECO:0007669"/>
    <property type="project" value="InterPro"/>
</dbReference>
<dbReference type="RefSeq" id="WP_256618780.1">
    <property type="nucleotide sequence ID" value="NZ_JANIBC010000003.1"/>
</dbReference>
<evidence type="ECO:0000313" key="9">
    <source>
        <dbReference type="EMBL" id="MCQ8184918.1"/>
    </source>
</evidence>
<evidence type="ECO:0000259" key="8">
    <source>
        <dbReference type="Pfam" id="PF22638"/>
    </source>
</evidence>
<dbReference type="GO" id="GO:0044780">
    <property type="term" value="P:bacterial-type flagellum assembly"/>
    <property type="evidence" value="ECO:0007669"/>
    <property type="project" value="InterPro"/>
</dbReference>
<organism evidence="9 10">
    <name type="scientific">Parvularcula maris</name>
    <dbReference type="NCBI Taxonomy" id="2965077"/>
    <lineage>
        <taxon>Bacteria</taxon>
        <taxon>Pseudomonadati</taxon>
        <taxon>Pseudomonadota</taxon>
        <taxon>Alphaproteobacteria</taxon>
        <taxon>Parvularculales</taxon>
        <taxon>Parvularculaceae</taxon>
        <taxon>Parvularcula</taxon>
    </lineage>
</organism>
<dbReference type="GO" id="GO:0009424">
    <property type="term" value="C:bacterial-type flagellum hook"/>
    <property type="evidence" value="ECO:0007669"/>
    <property type="project" value="InterPro"/>
</dbReference>
<evidence type="ECO:0000256" key="2">
    <source>
        <dbReference type="ARBA" id="ARBA00004613"/>
    </source>
</evidence>
<dbReference type="AlphaFoldDB" id="A0A9X2L8H3"/>
<comment type="caution">
    <text evidence="9">The sequence shown here is derived from an EMBL/GenBank/DDBJ whole genome shotgun (WGS) entry which is preliminary data.</text>
</comment>
<dbReference type="InterPro" id="IPR053927">
    <property type="entry name" value="FlgK_helical"/>
</dbReference>
<keyword evidence="9" id="KW-0282">Flagellum</keyword>
<feature type="domain" description="Flagellar basal-body/hook protein C-terminal" evidence="7">
    <location>
        <begin position="428"/>
        <end position="464"/>
    </location>
</feature>
<name>A0A9X2L8H3_9PROT</name>
<dbReference type="GO" id="GO:0005576">
    <property type="term" value="C:extracellular region"/>
    <property type="evidence" value="ECO:0007669"/>
    <property type="project" value="UniProtKB-SubCell"/>
</dbReference>
<dbReference type="Pfam" id="PF22638">
    <property type="entry name" value="FlgK_D1"/>
    <property type="match status" value="1"/>
</dbReference>
<evidence type="ECO:0000256" key="4">
    <source>
        <dbReference type="ARBA" id="ARBA00016244"/>
    </source>
</evidence>
<keyword evidence="6" id="KW-0975">Bacterial flagellum</keyword>
<reference evidence="9" key="1">
    <citation type="submission" date="2022-07" db="EMBL/GenBank/DDBJ databases">
        <title>Parvularcula maris sp. nov., an algicidal bacterium isolated from seawater.</title>
        <authorList>
            <person name="Li F."/>
        </authorList>
    </citation>
    <scope>NUCLEOTIDE SEQUENCE</scope>
    <source>
        <strain evidence="9">BGMRC 0090</strain>
    </source>
</reference>
<sequence>MSFSTIMTNALAGMNASSVRAEVLSYNIANAETEGYARRQARFEPSSPGAVQLTAIQRADAGVARRELLGAETESAGARIRSQALAAMNQALGDADDPNALYAVYARFETALADLRLTPESGAMQLAFLRAGQDLTESFAQLEGSIQDIRETAEAEIARDVLRANEVLRELQGLNAEAVQPRGPGLEDISERQSRLLTELSQLLDVEVQGETGEEIRIRTGGGFLLLGDTAQELSFTRSGALSADLTYAGGSLSGLTLGGYNLTPGKLQGLRGGRIAANFAVRDSLATDVSGRIDAAATALADRLGADPATAVIVVNAGPGSAAQRLSVNPLVDPEQGGELYRLRDGVTAGAPGPAGGQGMLAELEAALSSPQPLPIATGTPSPLTYTDTLGSLATQLGTMTLRAQDASQAAERSRQSFADETARLTGVDTDRELQDLLLVEQSFAANARVVQAADEMLQRLLEI</sequence>
<protein>
    <recommendedName>
        <fullName evidence="4">Flagellar hook-associated protein 1</fullName>
    </recommendedName>
</protein>
<keyword evidence="9" id="KW-0966">Cell projection</keyword>
<keyword evidence="5" id="KW-0964">Secreted</keyword>
<dbReference type="InterPro" id="IPR002371">
    <property type="entry name" value="FlgK"/>
</dbReference>
<evidence type="ECO:0000256" key="1">
    <source>
        <dbReference type="ARBA" id="ARBA00004365"/>
    </source>
</evidence>
<keyword evidence="10" id="KW-1185">Reference proteome</keyword>
<evidence type="ECO:0000256" key="6">
    <source>
        <dbReference type="ARBA" id="ARBA00023143"/>
    </source>
</evidence>
<comment type="subcellular location">
    <subcellularLocation>
        <location evidence="1">Bacterial flagellum</location>
    </subcellularLocation>
    <subcellularLocation>
        <location evidence="2">Secreted</location>
    </subcellularLocation>
</comment>
<dbReference type="Proteomes" id="UP001142610">
    <property type="component" value="Unassembled WGS sequence"/>
</dbReference>
<gene>
    <name evidence="9" type="primary">flgK</name>
    <name evidence="9" type="ORF">NOG11_05890</name>
</gene>
<dbReference type="InterPro" id="IPR010930">
    <property type="entry name" value="Flg_bb/hook_C_dom"/>
</dbReference>
<proteinExistence type="inferred from homology"/>
<comment type="similarity">
    <text evidence="3">Belongs to the flagella basal body rod proteins family.</text>
</comment>
<dbReference type="PANTHER" id="PTHR30033">
    <property type="entry name" value="FLAGELLAR HOOK-ASSOCIATED PROTEIN 1"/>
    <property type="match status" value="1"/>
</dbReference>
<evidence type="ECO:0000313" key="10">
    <source>
        <dbReference type="Proteomes" id="UP001142610"/>
    </source>
</evidence>
<evidence type="ECO:0000256" key="5">
    <source>
        <dbReference type="ARBA" id="ARBA00022525"/>
    </source>
</evidence>
<feature type="domain" description="Flagellar hook-associated protein FlgK helical" evidence="8">
    <location>
        <begin position="88"/>
        <end position="305"/>
    </location>
</feature>
<keyword evidence="9" id="KW-0969">Cilium</keyword>
<dbReference type="PANTHER" id="PTHR30033:SF2">
    <property type="entry name" value="FLAGELLAR HOOK PROTEIN"/>
    <property type="match status" value="1"/>
</dbReference>